<proteinExistence type="inferred from homology"/>
<evidence type="ECO:0000313" key="5">
    <source>
        <dbReference type="Proteomes" id="UP000244803"/>
    </source>
</evidence>
<reference evidence="4" key="1">
    <citation type="submission" date="2022-07" db="EMBL/GenBank/DDBJ databases">
        <title>Evaluation of T. orientalis genome assembly methods using nanopore sequencing and analysis of variation between genomes.</title>
        <authorList>
            <person name="Yam J."/>
            <person name="Micallef M.L."/>
            <person name="Liu M."/>
            <person name="Djordjevic S.P."/>
            <person name="Bogema D.R."/>
            <person name="Jenkins C."/>
        </authorList>
    </citation>
    <scope>NUCLEOTIDE SEQUENCE</scope>
    <source>
        <strain evidence="4">Fish Creek</strain>
    </source>
</reference>
<dbReference type="Pfam" id="PF02996">
    <property type="entry name" value="Prefoldin"/>
    <property type="match status" value="1"/>
</dbReference>
<gene>
    <name evidence="4" type="ORF">MACJ_000738</name>
</gene>
<dbReference type="GO" id="GO:0006457">
    <property type="term" value="P:protein folding"/>
    <property type="evidence" value="ECO:0007669"/>
    <property type="project" value="UniProtKB-UniRule"/>
</dbReference>
<organism evidence="4 5">
    <name type="scientific">Theileria orientalis</name>
    <dbReference type="NCBI Taxonomy" id="68886"/>
    <lineage>
        <taxon>Eukaryota</taxon>
        <taxon>Sar</taxon>
        <taxon>Alveolata</taxon>
        <taxon>Apicomplexa</taxon>
        <taxon>Aconoidasida</taxon>
        <taxon>Piroplasmida</taxon>
        <taxon>Theileriidae</taxon>
        <taxon>Theileria</taxon>
    </lineage>
</organism>
<keyword evidence="2 3" id="KW-0143">Chaperone</keyword>
<dbReference type="Gene3D" id="1.10.287.370">
    <property type="match status" value="1"/>
</dbReference>
<comment type="similarity">
    <text evidence="1 3">Belongs to the prefoldin subunit alpha family.</text>
</comment>
<dbReference type="GO" id="GO:0005737">
    <property type="term" value="C:cytoplasm"/>
    <property type="evidence" value="ECO:0007669"/>
    <property type="project" value="TreeGrafter"/>
</dbReference>
<dbReference type="SUPFAM" id="SSF46579">
    <property type="entry name" value="Prefoldin"/>
    <property type="match status" value="1"/>
</dbReference>
<dbReference type="AlphaFoldDB" id="A0A976M4J1"/>
<comment type="function">
    <text evidence="3">Binds specifically to cytosolic chaperonin (c-CPN) and transfers target proteins to it. Binds to nascent polypeptide chain and promotes folding in an environment in which there are many competing pathways for nonnative proteins.</text>
</comment>
<sequence length="188" mass="21367">MRYSGLITSNESRSSVPEAKYIDNIENFVADKNPAELTGIAKELLSKYRFMEKSTNSKLLLISEKIPELKDALTTLEMLLKKKESGDESNLSTYFKISDTLYSEATVPYTESAFLWLGANTMVEYPLEDAINLLTEQHNGIEILIQEMNNELDWIKKQITCTEINVARLHNYTVMKNSQNKANNATVT</sequence>
<evidence type="ECO:0000313" key="4">
    <source>
        <dbReference type="EMBL" id="UKJ88294.2"/>
    </source>
</evidence>
<evidence type="ECO:0000256" key="3">
    <source>
        <dbReference type="PIRNR" id="PIRNR016396"/>
    </source>
</evidence>
<accession>A0A976M4J1</accession>
<dbReference type="PANTHER" id="PTHR12409">
    <property type="entry name" value="PREFOLDIN SUBUNIT 3"/>
    <property type="match status" value="1"/>
</dbReference>
<dbReference type="GO" id="GO:0007021">
    <property type="term" value="P:tubulin complex assembly"/>
    <property type="evidence" value="ECO:0007669"/>
    <property type="project" value="TreeGrafter"/>
</dbReference>
<dbReference type="PIRSF" id="PIRSF016396">
    <property type="entry name" value="Prefoldin_subunit_3"/>
    <property type="match status" value="1"/>
</dbReference>
<dbReference type="EMBL" id="CP056065">
    <property type="protein sequence ID" value="UKJ88294.2"/>
    <property type="molecule type" value="Genomic_DNA"/>
</dbReference>
<evidence type="ECO:0000256" key="1">
    <source>
        <dbReference type="ARBA" id="ARBA00010048"/>
    </source>
</evidence>
<evidence type="ECO:0000256" key="2">
    <source>
        <dbReference type="ARBA" id="ARBA00023186"/>
    </source>
</evidence>
<dbReference type="CDD" id="cd23156">
    <property type="entry name" value="Prefoldin_3"/>
    <property type="match status" value="1"/>
</dbReference>
<dbReference type="OrthoDB" id="6375174at2759"/>
<dbReference type="PANTHER" id="PTHR12409:SF0">
    <property type="entry name" value="PREFOLDIN SUBUNIT 3"/>
    <property type="match status" value="1"/>
</dbReference>
<dbReference type="GO" id="GO:0016272">
    <property type="term" value="C:prefoldin complex"/>
    <property type="evidence" value="ECO:0007669"/>
    <property type="project" value="UniProtKB-UniRule"/>
</dbReference>
<protein>
    <recommendedName>
        <fullName evidence="3">Prefoldin subunit 3</fullName>
    </recommendedName>
</protein>
<dbReference type="InterPro" id="IPR016655">
    <property type="entry name" value="PFD3"/>
</dbReference>
<dbReference type="GO" id="GO:0015631">
    <property type="term" value="F:tubulin binding"/>
    <property type="evidence" value="ECO:0007669"/>
    <property type="project" value="TreeGrafter"/>
</dbReference>
<dbReference type="GO" id="GO:0007017">
    <property type="term" value="P:microtubule-based process"/>
    <property type="evidence" value="ECO:0007669"/>
    <property type="project" value="TreeGrafter"/>
</dbReference>
<dbReference type="InterPro" id="IPR004127">
    <property type="entry name" value="Prefoldin_subunit_alpha"/>
</dbReference>
<comment type="subunit">
    <text evidence="3">Heterohexamer of two PFD-alpha type and four PFD-beta type subunits.</text>
</comment>
<dbReference type="Proteomes" id="UP000244803">
    <property type="component" value="Chromosome 1"/>
</dbReference>
<name>A0A976M4J1_THEOR</name>
<dbReference type="InterPro" id="IPR009053">
    <property type="entry name" value="Prefoldin"/>
</dbReference>